<comment type="similarity">
    <text evidence="2">Belongs to the HAD-like hydrolase superfamily. CbbY/CbbZ/Gph/YieH family.</text>
</comment>
<protein>
    <submittedName>
        <fullName evidence="5">HAD-superfamily hydrolase, subfamily IA, variant 3 family protein</fullName>
    </submittedName>
</protein>
<evidence type="ECO:0000256" key="3">
    <source>
        <dbReference type="ARBA" id="ARBA00022723"/>
    </source>
</evidence>
<dbReference type="AlphaFoldDB" id="A0AA35XX74"/>
<dbReference type="PANTHER" id="PTHR46193">
    <property type="entry name" value="6-PHOSPHOGLUCONATE PHOSPHATASE"/>
    <property type="match status" value="1"/>
</dbReference>
<proteinExistence type="inferred from homology"/>
<dbReference type="InterPro" id="IPR023214">
    <property type="entry name" value="HAD_sf"/>
</dbReference>
<dbReference type="InterPro" id="IPR006439">
    <property type="entry name" value="HAD-SF_hydro_IA"/>
</dbReference>
<dbReference type="CDD" id="cd07526">
    <property type="entry name" value="HAD_BPGM_like"/>
    <property type="match status" value="1"/>
</dbReference>
<dbReference type="InterPro" id="IPR036412">
    <property type="entry name" value="HAD-like_sf"/>
</dbReference>
<dbReference type="PRINTS" id="PR00413">
    <property type="entry name" value="HADHALOGNASE"/>
</dbReference>
<dbReference type="Proteomes" id="UP001158598">
    <property type="component" value="Chromosome"/>
</dbReference>
<name>A0AA35XX74_METCP</name>
<dbReference type="RefSeq" id="WP_282213480.1">
    <property type="nucleotide sequence ID" value="NZ_OX458332.1"/>
</dbReference>
<dbReference type="InterPro" id="IPR051600">
    <property type="entry name" value="Beta-PGM-like"/>
</dbReference>
<evidence type="ECO:0000313" key="5">
    <source>
        <dbReference type="EMBL" id="CAI8734654.1"/>
    </source>
</evidence>
<sequence length="216" mass="22995">MKYELVIFDCDGVLVDSERLVNRITAAFFSERGLPVEADALRAMFKGKTMADVARWAENEALPPLNADWFYELGIATAQGFQRDLQPVEGVRPVLDLLTARGGRLCVASQSPPARLALSLTVTGLGGYFGEHAYSAAQVAHPKPAPDLFLYAAQQMGVRPERCAVVEDSRSGVLAARAAGMTVYGYAGDEEPDTLAEAGAIVFGSMAQLPGLLCGG</sequence>
<comment type="cofactor">
    <cofactor evidence="1">
        <name>Mg(2+)</name>
        <dbReference type="ChEBI" id="CHEBI:18420"/>
    </cofactor>
</comment>
<keyword evidence="3" id="KW-0479">Metal-binding</keyword>
<dbReference type="PANTHER" id="PTHR46193:SF10">
    <property type="entry name" value="6-PHOSPHOGLUCONATE PHOSPHATASE"/>
    <property type="match status" value="1"/>
</dbReference>
<organism evidence="5 6">
    <name type="scientific">Methylococcus capsulatus</name>
    <dbReference type="NCBI Taxonomy" id="414"/>
    <lineage>
        <taxon>Bacteria</taxon>
        <taxon>Pseudomonadati</taxon>
        <taxon>Pseudomonadota</taxon>
        <taxon>Gammaproteobacteria</taxon>
        <taxon>Methylococcales</taxon>
        <taxon>Methylococcaceae</taxon>
        <taxon>Methylococcus</taxon>
    </lineage>
</organism>
<evidence type="ECO:0000256" key="1">
    <source>
        <dbReference type="ARBA" id="ARBA00001946"/>
    </source>
</evidence>
<dbReference type="SFLD" id="SFLDG01129">
    <property type="entry name" value="C1.5:_HAD__Beta-PGM__Phosphata"/>
    <property type="match status" value="1"/>
</dbReference>
<evidence type="ECO:0000256" key="2">
    <source>
        <dbReference type="ARBA" id="ARBA00006171"/>
    </source>
</evidence>
<evidence type="ECO:0000313" key="6">
    <source>
        <dbReference type="Proteomes" id="UP001158598"/>
    </source>
</evidence>
<keyword evidence="4" id="KW-0460">Magnesium</keyword>
<dbReference type="Gene3D" id="1.10.150.240">
    <property type="entry name" value="Putative phosphatase, domain 2"/>
    <property type="match status" value="1"/>
</dbReference>
<dbReference type="InterPro" id="IPR023198">
    <property type="entry name" value="PGP-like_dom2"/>
</dbReference>
<evidence type="ECO:0000256" key="4">
    <source>
        <dbReference type="ARBA" id="ARBA00022842"/>
    </source>
</evidence>
<dbReference type="EMBL" id="OX458332">
    <property type="protein sequence ID" value="CAI8734654.1"/>
    <property type="molecule type" value="Genomic_DNA"/>
</dbReference>
<dbReference type="SUPFAM" id="SSF56784">
    <property type="entry name" value="HAD-like"/>
    <property type="match status" value="1"/>
</dbReference>
<dbReference type="GO" id="GO:0016787">
    <property type="term" value="F:hydrolase activity"/>
    <property type="evidence" value="ECO:0007669"/>
    <property type="project" value="UniProtKB-KW"/>
</dbReference>
<dbReference type="GO" id="GO:0046872">
    <property type="term" value="F:metal ion binding"/>
    <property type="evidence" value="ECO:0007669"/>
    <property type="project" value="UniProtKB-KW"/>
</dbReference>
<dbReference type="SFLD" id="SFLDS00003">
    <property type="entry name" value="Haloacid_Dehalogenase"/>
    <property type="match status" value="1"/>
</dbReference>
<dbReference type="SFLD" id="SFLDG01135">
    <property type="entry name" value="C1.5.6:_HAD__Beta-PGM__Phospha"/>
    <property type="match status" value="1"/>
</dbReference>
<reference evidence="5" key="1">
    <citation type="submission" date="2023-03" db="EMBL/GenBank/DDBJ databases">
        <authorList>
            <person name="Pearce D."/>
        </authorList>
    </citation>
    <scope>NUCLEOTIDE SEQUENCE</scope>
    <source>
        <strain evidence="5">Mc</strain>
    </source>
</reference>
<dbReference type="Gene3D" id="3.40.50.1000">
    <property type="entry name" value="HAD superfamily/HAD-like"/>
    <property type="match status" value="1"/>
</dbReference>
<accession>A0AA35XX74</accession>
<keyword evidence="5" id="KW-0378">Hydrolase</keyword>
<gene>
    <name evidence="5" type="ORF">MCNOR_0347</name>
</gene>
<dbReference type="Pfam" id="PF00702">
    <property type="entry name" value="Hydrolase"/>
    <property type="match status" value="1"/>
</dbReference>
<dbReference type="NCBIfam" id="TIGR01509">
    <property type="entry name" value="HAD-SF-IA-v3"/>
    <property type="match status" value="1"/>
</dbReference>